<keyword evidence="3" id="KW-1185">Reference proteome</keyword>
<dbReference type="InterPro" id="IPR011767">
    <property type="entry name" value="GLR_AS"/>
</dbReference>
<sequence length="126" mass="13973">MTATPFRPVLYLKRSCPFCLKAVAFLAEAGQLDSVDLRAFWPGDEDEAPIRAALAPHLDKVTFPTLEVEPGRFIADSDAIVALYAQKAGLDPATAPFYQYVMAGPFRRLREAFAEQQELEKLRAQG</sequence>
<accession>A0ABU1MJ36</accession>
<protein>
    <submittedName>
        <fullName evidence="2">Glutathione S-transferase</fullName>
    </submittedName>
</protein>
<dbReference type="CDD" id="cd02066">
    <property type="entry name" value="GRX_family"/>
    <property type="match status" value="1"/>
</dbReference>
<comment type="caution">
    <text evidence="2">The sequence shown here is derived from an EMBL/GenBank/DDBJ whole genome shotgun (WGS) entry which is preliminary data.</text>
</comment>
<evidence type="ECO:0000259" key="1">
    <source>
        <dbReference type="Pfam" id="PF13417"/>
    </source>
</evidence>
<name>A0ABU1MJ36_9SPHN</name>
<dbReference type="SUPFAM" id="SSF52833">
    <property type="entry name" value="Thioredoxin-like"/>
    <property type="match status" value="1"/>
</dbReference>
<dbReference type="Gene3D" id="3.40.30.10">
    <property type="entry name" value="Glutaredoxin"/>
    <property type="match status" value="1"/>
</dbReference>
<dbReference type="EMBL" id="JAVDRD010000002">
    <property type="protein sequence ID" value="MDR6510333.1"/>
    <property type="molecule type" value="Genomic_DNA"/>
</dbReference>
<proteinExistence type="predicted"/>
<evidence type="ECO:0000313" key="2">
    <source>
        <dbReference type="EMBL" id="MDR6510333.1"/>
    </source>
</evidence>
<dbReference type="PROSITE" id="PS51354">
    <property type="entry name" value="GLUTAREDOXIN_2"/>
    <property type="match status" value="1"/>
</dbReference>
<feature type="domain" description="GST N-terminal" evidence="1">
    <location>
        <begin position="10"/>
        <end position="88"/>
    </location>
</feature>
<gene>
    <name evidence="2" type="ORF">J2792_001193</name>
</gene>
<dbReference type="PROSITE" id="PS00195">
    <property type="entry name" value="GLUTAREDOXIN_1"/>
    <property type="match status" value="1"/>
</dbReference>
<organism evidence="2 3">
    <name type="scientific">Novosphingobium capsulatum</name>
    <dbReference type="NCBI Taxonomy" id="13688"/>
    <lineage>
        <taxon>Bacteria</taxon>
        <taxon>Pseudomonadati</taxon>
        <taxon>Pseudomonadota</taxon>
        <taxon>Alphaproteobacteria</taxon>
        <taxon>Sphingomonadales</taxon>
        <taxon>Sphingomonadaceae</taxon>
        <taxon>Novosphingobium</taxon>
    </lineage>
</organism>
<dbReference type="Pfam" id="PF13417">
    <property type="entry name" value="GST_N_3"/>
    <property type="match status" value="1"/>
</dbReference>
<dbReference type="RefSeq" id="WP_169041985.1">
    <property type="nucleotide sequence ID" value="NZ_JAVDRD010000002.1"/>
</dbReference>
<dbReference type="InterPro" id="IPR036249">
    <property type="entry name" value="Thioredoxin-like_sf"/>
</dbReference>
<evidence type="ECO:0000313" key="3">
    <source>
        <dbReference type="Proteomes" id="UP001184150"/>
    </source>
</evidence>
<dbReference type="InterPro" id="IPR004045">
    <property type="entry name" value="Glutathione_S-Trfase_N"/>
</dbReference>
<reference evidence="2 3" key="1">
    <citation type="submission" date="2023-07" db="EMBL/GenBank/DDBJ databases">
        <title>Sorghum-associated microbial communities from plants grown in Nebraska, USA.</title>
        <authorList>
            <person name="Schachtman D."/>
        </authorList>
    </citation>
    <scope>NUCLEOTIDE SEQUENCE [LARGE SCALE GENOMIC DNA]</scope>
    <source>
        <strain evidence="2 3">DS1027</strain>
    </source>
</reference>
<dbReference type="Proteomes" id="UP001184150">
    <property type="component" value="Unassembled WGS sequence"/>
</dbReference>